<dbReference type="KEGG" id="fwa:DCMF_11910"/>
<keyword evidence="5" id="KW-0732">Signal</keyword>
<evidence type="ECO:0000256" key="1">
    <source>
        <dbReference type="ARBA" id="ARBA00012018"/>
    </source>
</evidence>
<evidence type="ECO:0000313" key="11">
    <source>
        <dbReference type="Proteomes" id="UP000323521"/>
    </source>
</evidence>
<evidence type="ECO:0000256" key="7">
    <source>
        <dbReference type="ARBA" id="ARBA00022833"/>
    </source>
</evidence>
<sequence>MKSMLQKVAGSVESISKHLLVVGRVSSPVELGLCSTHVMCTIQARRILAADGYTVMARLLEAHGNDLDLGVCWPDSDLGGLGCVHHFYHGKTGIGLLGRTPADVFCRRYFLRAVKYWRQGNYKKAMFFLGAASHFIQDICEPHHANCYIGMGHRRYEDWAAEHRNEYTVQSEGIYRSYQEPDRCLREWARKSYELLDLVTEKSSIYHYRQATEYLLPLTQRITAGFFYNFFRQVGMDIPHPGDLEVLRVG</sequence>
<accession>A0A3G1KSI1</accession>
<evidence type="ECO:0000256" key="2">
    <source>
        <dbReference type="ARBA" id="ARBA00018391"/>
    </source>
</evidence>
<dbReference type="GO" id="GO:0034480">
    <property type="term" value="F:phosphatidylcholine phospholipase C activity"/>
    <property type="evidence" value="ECO:0007669"/>
    <property type="project" value="UniProtKB-EC"/>
</dbReference>
<dbReference type="GO" id="GO:0008270">
    <property type="term" value="F:zinc ion binding"/>
    <property type="evidence" value="ECO:0007669"/>
    <property type="project" value="InterPro"/>
</dbReference>
<dbReference type="InterPro" id="IPR029002">
    <property type="entry name" value="PLPC/GPLD1"/>
</dbReference>
<dbReference type="InterPro" id="IPR008947">
    <property type="entry name" value="PLipase_C/P1_nuclease_dom_sf"/>
</dbReference>
<name>A0A3G1KSI1_FORW1</name>
<dbReference type="PROSITE" id="PS51346">
    <property type="entry name" value="PROKAR_ZN_DEPEND_PLPC_2"/>
    <property type="match status" value="1"/>
</dbReference>
<organism evidence="10 11">
    <name type="scientific">Formimonas warabiya</name>
    <dbReference type="NCBI Taxonomy" id="1761012"/>
    <lineage>
        <taxon>Bacteria</taxon>
        <taxon>Bacillati</taxon>
        <taxon>Bacillota</taxon>
        <taxon>Clostridia</taxon>
        <taxon>Eubacteriales</taxon>
        <taxon>Peptococcaceae</taxon>
        <taxon>Candidatus Formimonas</taxon>
    </lineage>
</organism>
<keyword evidence="3" id="KW-0964">Secreted</keyword>
<evidence type="ECO:0000256" key="3">
    <source>
        <dbReference type="ARBA" id="ARBA00022525"/>
    </source>
</evidence>
<protein>
    <recommendedName>
        <fullName evidence="2">Phospholipase C</fullName>
        <ecNumber evidence="1">3.1.4.3</ecNumber>
    </recommendedName>
    <alternativeName>
        <fullName evidence="8">Phosphatidylcholine cholinephosphohydrolase</fullName>
    </alternativeName>
</protein>
<gene>
    <name evidence="10" type="ORF">DCMF_11910</name>
</gene>
<dbReference type="Pfam" id="PF00882">
    <property type="entry name" value="Zn_dep_PLPC"/>
    <property type="match status" value="1"/>
</dbReference>
<evidence type="ECO:0000256" key="4">
    <source>
        <dbReference type="ARBA" id="ARBA00022723"/>
    </source>
</evidence>
<dbReference type="EMBL" id="CP017634">
    <property type="protein sequence ID" value="ATW25380.1"/>
    <property type="molecule type" value="Genomic_DNA"/>
</dbReference>
<dbReference type="CDD" id="cd11009">
    <property type="entry name" value="Zn_dep_PLPC"/>
    <property type="match status" value="1"/>
</dbReference>
<dbReference type="EC" id="3.1.4.3" evidence="1"/>
<keyword evidence="11" id="KW-1185">Reference proteome</keyword>
<keyword evidence="7" id="KW-0862">Zinc</keyword>
<keyword evidence="4" id="KW-0479">Metal-binding</keyword>
<dbReference type="SUPFAM" id="SSF48537">
    <property type="entry name" value="Phospholipase C/P1 nuclease"/>
    <property type="match status" value="1"/>
</dbReference>
<keyword evidence="6" id="KW-0378">Hydrolase</keyword>
<feature type="domain" description="Zn-dependent PLC" evidence="9">
    <location>
        <begin position="22"/>
        <end position="241"/>
    </location>
</feature>
<proteinExistence type="predicted"/>
<evidence type="ECO:0000256" key="5">
    <source>
        <dbReference type="ARBA" id="ARBA00022729"/>
    </source>
</evidence>
<dbReference type="OrthoDB" id="1677163at2"/>
<dbReference type="AlphaFoldDB" id="A0A3G1KSI1"/>
<evidence type="ECO:0000313" key="10">
    <source>
        <dbReference type="EMBL" id="ATW25380.1"/>
    </source>
</evidence>
<evidence type="ECO:0000256" key="8">
    <source>
        <dbReference type="ARBA" id="ARBA00031285"/>
    </source>
</evidence>
<dbReference type="InterPro" id="IPR001531">
    <property type="entry name" value="Zn_PLipaseC"/>
</dbReference>
<dbReference type="SMART" id="SM00770">
    <property type="entry name" value="Zn_dep_PLPC"/>
    <property type="match status" value="1"/>
</dbReference>
<dbReference type="Gene3D" id="1.10.575.10">
    <property type="entry name" value="P1 Nuclease"/>
    <property type="match status" value="1"/>
</dbReference>
<evidence type="ECO:0000259" key="9">
    <source>
        <dbReference type="PROSITE" id="PS51346"/>
    </source>
</evidence>
<dbReference type="Proteomes" id="UP000323521">
    <property type="component" value="Chromosome"/>
</dbReference>
<evidence type="ECO:0000256" key="6">
    <source>
        <dbReference type="ARBA" id="ARBA00022801"/>
    </source>
</evidence>
<reference evidence="10 11" key="1">
    <citation type="submission" date="2016-10" db="EMBL/GenBank/DDBJ databases">
        <title>Complete Genome Sequence of Peptococcaceae strain DCMF.</title>
        <authorList>
            <person name="Edwards R.J."/>
            <person name="Holland S.I."/>
            <person name="Deshpande N.P."/>
            <person name="Wong Y.K."/>
            <person name="Ertan H."/>
            <person name="Manefield M."/>
            <person name="Russell T.L."/>
            <person name="Lee M.J."/>
        </authorList>
    </citation>
    <scope>NUCLEOTIDE SEQUENCE [LARGE SCALE GENOMIC DNA]</scope>
    <source>
        <strain evidence="10 11">DCMF</strain>
    </source>
</reference>